<feature type="compositionally biased region" description="Low complexity" evidence="1">
    <location>
        <begin position="45"/>
        <end position="56"/>
    </location>
</feature>
<accession>A0A1D9G814</accession>
<dbReference type="Proteomes" id="UP000176944">
    <property type="component" value="Chromosome"/>
</dbReference>
<keyword evidence="2" id="KW-0732">Signal</keyword>
<feature type="region of interest" description="Disordered" evidence="1">
    <location>
        <begin position="18"/>
        <end position="65"/>
    </location>
</feature>
<gene>
    <name evidence="3" type="ORF">BJP36_31575</name>
</gene>
<reference evidence="4" key="1">
    <citation type="submission" date="2016-10" db="EMBL/GenBank/DDBJ databases">
        <title>Comparative genomics uncovers the prolific and rare metabolic potential of the cyanobacterial genus Moorea.</title>
        <authorList>
            <person name="Leao T."/>
            <person name="Castelao G."/>
            <person name="Korobeynikov A."/>
            <person name="Monroe E.A."/>
            <person name="Podell S."/>
            <person name="Glukhov E."/>
            <person name="Allen E."/>
            <person name="Gerwick W.H."/>
            <person name="Gerwick L."/>
        </authorList>
    </citation>
    <scope>NUCLEOTIDE SEQUENCE [LARGE SCALE GENOMIC DNA]</scope>
    <source>
        <strain evidence="4">JHB</strain>
    </source>
</reference>
<evidence type="ECO:0008006" key="5">
    <source>
        <dbReference type="Google" id="ProtNLM"/>
    </source>
</evidence>
<organism evidence="3 4">
    <name type="scientific">Moorena producens (strain JHB)</name>
    <dbReference type="NCBI Taxonomy" id="1454205"/>
    <lineage>
        <taxon>Bacteria</taxon>
        <taxon>Bacillati</taxon>
        <taxon>Cyanobacteriota</taxon>
        <taxon>Cyanophyceae</taxon>
        <taxon>Coleofasciculales</taxon>
        <taxon>Coleofasciculaceae</taxon>
        <taxon>Moorena</taxon>
    </lineage>
</organism>
<protein>
    <recommendedName>
        <fullName evidence="5">Lipoprotein</fullName>
    </recommendedName>
</protein>
<feature type="chain" id="PRO_5039179964" description="Lipoprotein" evidence="2">
    <location>
        <begin position="24"/>
        <end position="238"/>
    </location>
</feature>
<dbReference type="PROSITE" id="PS51257">
    <property type="entry name" value="PROKAR_LIPOPROTEIN"/>
    <property type="match status" value="1"/>
</dbReference>
<feature type="signal peptide" evidence="2">
    <location>
        <begin position="1"/>
        <end position="23"/>
    </location>
</feature>
<proteinExistence type="predicted"/>
<evidence type="ECO:0000313" key="4">
    <source>
        <dbReference type="Proteomes" id="UP000176944"/>
    </source>
</evidence>
<evidence type="ECO:0000313" key="3">
    <source>
        <dbReference type="EMBL" id="AOY83786.2"/>
    </source>
</evidence>
<sequence>MKSRWLITSLLMVLMSCSPSPTPSTKKTPVSQPMPSPPNLEDTSKSGSSKSTTKLSPPASDAFTISPKGIGPAKLGMTLGQLKQSLGDKAKFEVKSPFIVGFDAIAVIQSGQPQYYILYPMGTPMGNSTVMEALFTTNPNYRTTKGVGPGTPLKLAEQTYGDATLSFNYASESREYVNFANLSEDIAFRMGVAVNDTNNQFSGLYASPLKEYNQTQNYRDSATIKSLEVYCRDKCPSR</sequence>
<dbReference type="AlphaFoldDB" id="A0A1D9G814"/>
<dbReference type="EMBL" id="CP017708">
    <property type="protein sequence ID" value="AOY83786.2"/>
    <property type="molecule type" value="Genomic_DNA"/>
</dbReference>
<evidence type="ECO:0000256" key="1">
    <source>
        <dbReference type="SAM" id="MobiDB-lite"/>
    </source>
</evidence>
<evidence type="ECO:0000256" key="2">
    <source>
        <dbReference type="SAM" id="SignalP"/>
    </source>
</evidence>
<name>A0A1D9G814_MOOP1</name>